<dbReference type="PANTHER" id="PTHR33207">
    <property type="entry name" value="F-BOX DOMAIN CONTAINING PROTEIN-RELATED"/>
    <property type="match status" value="1"/>
</dbReference>
<dbReference type="OrthoDB" id="695776at2759"/>
<dbReference type="Proteomes" id="UP000275267">
    <property type="component" value="Unassembled WGS sequence"/>
</dbReference>
<dbReference type="InterPro" id="IPR036047">
    <property type="entry name" value="F-box-like_dom_sf"/>
</dbReference>
<evidence type="ECO:0008006" key="3">
    <source>
        <dbReference type="Google" id="ProtNLM"/>
    </source>
</evidence>
<evidence type="ECO:0000313" key="1">
    <source>
        <dbReference type="EMBL" id="RLN34170.1"/>
    </source>
</evidence>
<dbReference type="Gene3D" id="1.20.1280.50">
    <property type="match status" value="1"/>
</dbReference>
<proteinExistence type="predicted"/>
<sequence>MAIKKRRRNRLPARATSVRDLSDDLLEVVLLGLDSPVCLVRAAATCKRWRRVVADADGAFLCRFRCLHAPPAIGTYYSVNPPCSYGRRFPNDLEAAEPVFAPSPASASDEPGAHRISLDLDFLPPTGGSRELVDGRGSLLLLFKEKDGTQRVDGPGCMCCAHGFDYVTPDLVVCEPLTRRYEAIRPPYLGVCMVGAFLLDGEAADEAIGFTNFRVLLVLYEHDVGRPHGRAQRPGLPFR</sequence>
<dbReference type="AlphaFoldDB" id="A0A3L6TAK0"/>
<gene>
    <name evidence="1" type="ORF">C2845_PM03G31790</name>
</gene>
<protein>
    <recommendedName>
        <fullName evidence="3">F-box domain-containing protein</fullName>
    </recommendedName>
</protein>
<dbReference type="SUPFAM" id="SSF81383">
    <property type="entry name" value="F-box domain"/>
    <property type="match status" value="1"/>
</dbReference>
<dbReference type="EMBL" id="PQIB02000002">
    <property type="protein sequence ID" value="RLN34170.1"/>
    <property type="molecule type" value="Genomic_DNA"/>
</dbReference>
<comment type="caution">
    <text evidence="1">The sequence shown here is derived from an EMBL/GenBank/DDBJ whole genome shotgun (WGS) entry which is preliminary data.</text>
</comment>
<evidence type="ECO:0000313" key="2">
    <source>
        <dbReference type="Proteomes" id="UP000275267"/>
    </source>
</evidence>
<reference evidence="2" key="1">
    <citation type="journal article" date="2019" name="Nat. Commun.">
        <title>The genome of broomcorn millet.</title>
        <authorList>
            <person name="Zou C."/>
            <person name="Miki D."/>
            <person name="Li D."/>
            <person name="Tang Q."/>
            <person name="Xiao L."/>
            <person name="Rajput S."/>
            <person name="Deng P."/>
            <person name="Jia W."/>
            <person name="Huang R."/>
            <person name="Zhang M."/>
            <person name="Sun Y."/>
            <person name="Hu J."/>
            <person name="Fu X."/>
            <person name="Schnable P.S."/>
            <person name="Li F."/>
            <person name="Zhang H."/>
            <person name="Feng B."/>
            <person name="Zhu X."/>
            <person name="Liu R."/>
            <person name="Schnable J.C."/>
            <person name="Zhu J.-K."/>
            <person name="Zhang H."/>
        </authorList>
    </citation>
    <scope>NUCLEOTIDE SEQUENCE [LARGE SCALE GENOMIC DNA]</scope>
</reference>
<organism evidence="1 2">
    <name type="scientific">Panicum miliaceum</name>
    <name type="common">Proso millet</name>
    <name type="synonym">Broomcorn millet</name>
    <dbReference type="NCBI Taxonomy" id="4540"/>
    <lineage>
        <taxon>Eukaryota</taxon>
        <taxon>Viridiplantae</taxon>
        <taxon>Streptophyta</taxon>
        <taxon>Embryophyta</taxon>
        <taxon>Tracheophyta</taxon>
        <taxon>Spermatophyta</taxon>
        <taxon>Magnoliopsida</taxon>
        <taxon>Liliopsida</taxon>
        <taxon>Poales</taxon>
        <taxon>Poaceae</taxon>
        <taxon>PACMAD clade</taxon>
        <taxon>Panicoideae</taxon>
        <taxon>Panicodae</taxon>
        <taxon>Paniceae</taxon>
        <taxon>Panicinae</taxon>
        <taxon>Panicum</taxon>
        <taxon>Panicum sect. Panicum</taxon>
    </lineage>
</organism>
<name>A0A3L6TAK0_PANMI</name>
<keyword evidence="2" id="KW-1185">Reference proteome</keyword>
<accession>A0A3L6TAK0</accession>
<dbReference type="CDD" id="cd09917">
    <property type="entry name" value="F-box_SF"/>
    <property type="match status" value="1"/>
</dbReference>